<evidence type="ECO:0000313" key="2">
    <source>
        <dbReference type="EMBL" id="CAL4927741.1"/>
    </source>
</evidence>
<dbReference type="Proteomes" id="UP001497457">
    <property type="component" value="Chromosome 14rd"/>
</dbReference>
<keyword evidence="3" id="KW-1185">Reference proteome</keyword>
<feature type="domain" description="Alpha/beta hydrolase fold-3" evidence="1">
    <location>
        <begin position="136"/>
        <end position="359"/>
    </location>
</feature>
<dbReference type="AlphaFoldDB" id="A0ABC8XIP9"/>
<dbReference type="EMBL" id="OZ075124">
    <property type="protein sequence ID" value="CAL4927741.1"/>
    <property type="molecule type" value="Genomic_DNA"/>
</dbReference>
<name>A0ABC8XIP9_9POAL</name>
<dbReference type="PANTHER" id="PTHR23024:SF230">
    <property type="entry name" value="OS03G0790500 PROTEIN"/>
    <property type="match status" value="1"/>
</dbReference>
<dbReference type="InterPro" id="IPR029058">
    <property type="entry name" value="AB_hydrolase_fold"/>
</dbReference>
<evidence type="ECO:0000259" key="1">
    <source>
        <dbReference type="Pfam" id="PF07859"/>
    </source>
</evidence>
<accession>A0ABC8XIP9</accession>
<proteinExistence type="predicted"/>
<dbReference type="InterPro" id="IPR013094">
    <property type="entry name" value="AB_hydrolase_3"/>
</dbReference>
<dbReference type="SUPFAM" id="SSF53474">
    <property type="entry name" value="alpha/beta-Hydrolases"/>
    <property type="match status" value="1"/>
</dbReference>
<evidence type="ECO:0000313" key="3">
    <source>
        <dbReference type="Proteomes" id="UP001497457"/>
    </source>
</evidence>
<dbReference type="Gene3D" id="3.40.50.1820">
    <property type="entry name" value="alpha/beta hydrolase"/>
    <property type="match status" value="1"/>
</dbReference>
<organism evidence="2 3">
    <name type="scientific">Urochloa decumbens</name>
    <dbReference type="NCBI Taxonomy" id="240449"/>
    <lineage>
        <taxon>Eukaryota</taxon>
        <taxon>Viridiplantae</taxon>
        <taxon>Streptophyta</taxon>
        <taxon>Embryophyta</taxon>
        <taxon>Tracheophyta</taxon>
        <taxon>Spermatophyta</taxon>
        <taxon>Magnoliopsida</taxon>
        <taxon>Liliopsida</taxon>
        <taxon>Poales</taxon>
        <taxon>Poaceae</taxon>
        <taxon>PACMAD clade</taxon>
        <taxon>Panicoideae</taxon>
        <taxon>Panicodae</taxon>
        <taxon>Paniceae</taxon>
        <taxon>Melinidinae</taxon>
        <taxon>Urochloa</taxon>
    </lineage>
</organism>
<reference evidence="2 3" key="2">
    <citation type="submission" date="2024-10" db="EMBL/GenBank/DDBJ databases">
        <authorList>
            <person name="Ryan C."/>
        </authorList>
    </citation>
    <scope>NUCLEOTIDE SEQUENCE [LARGE SCALE GENOMIC DNA]</scope>
</reference>
<sequence>MFGDRRQPASPTLKLVDFGLDPRSVTSACTELSTMSSTNSAEAATVSGDAEPHVVLDFAGMVQLLSDGTFVRHADAANALPPAPLPASASAAAQWKDVVYDPDHDLKLLMYKPAAGGADGPTDGEAAADKKKLPVLVYFHGGGFCVGSFSMPNTHVACLRLAGELPAVVISADYRLAPVHRLPAAHDDARTLVSWLRSQAQAKSDPWLAESADFGRAFVTGESAGGNIAHHVAVAIGSGMLGISPARVAGYALFWPYFAGVERTASEAEYPPGPILKLSLSDQFLCLVLPEGATRDHPAVNPFGPDSAALDAVAFAPTLVVGGELDLLRDRIADYVARLKAMGKPVELVEFPGQHHGFFIVEPWGDAADELVCAVRRFVYGSTSRN</sequence>
<protein>
    <recommendedName>
        <fullName evidence="1">Alpha/beta hydrolase fold-3 domain-containing protein</fullName>
    </recommendedName>
</protein>
<dbReference type="PANTHER" id="PTHR23024">
    <property type="entry name" value="ARYLACETAMIDE DEACETYLASE"/>
    <property type="match status" value="1"/>
</dbReference>
<reference evidence="3" key="1">
    <citation type="submission" date="2024-06" db="EMBL/GenBank/DDBJ databases">
        <authorList>
            <person name="Ryan C."/>
        </authorList>
    </citation>
    <scope>NUCLEOTIDE SEQUENCE [LARGE SCALE GENOMIC DNA]</scope>
</reference>
<gene>
    <name evidence="2" type="ORF">URODEC1_LOCUS24753</name>
</gene>
<dbReference type="Pfam" id="PF07859">
    <property type="entry name" value="Abhydrolase_3"/>
    <property type="match status" value="1"/>
</dbReference>
<dbReference type="InterPro" id="IPR050466">
    <property type="entry name" value="Carboxylest/Gibb_receptor"/>
</dbReference>